<evidence type="ECO:0000256" key="8">
    <source>
        <dbReference type="ARBA" id="ARBA00022842"/>
    </source>
</evidence>
<keyword evidence="6 13" id="KW-0378">Hydrolase</keyword>
<dbReference type="InterPro" id="IPR036663">
    <property type="entry name" value="Fumarylacetoacetase_C_sf"/>
</dbReference>
<comment type="caution">
    <text evidence="13">The sequence shown here is derived from an EMBL/GenBank/DDBJ whole genome shotgun (WGS) entry which is preliminary data.</text>
</comment>
<dbReference type="GO" id="GO:0004334">
    <property type="term" value="F:fumarylacetoacetase activity"/>
    <property type="evidence" value="ECO:0007669"/>
    <property type="project" value="UniProtKB-EC"/>
</dbReference>
<dbReference type="Proteomes" id="UP001209535">
    <property type="component" value="Unassembled WGS sequence"/>
</dbReference>
<evidence type="ECO:0000256" key="10">
    <source>
        <dbReference type="ARBA" id="ARBA00023232"/>
    </source>
</evidence>
<evidence type="ECO:0000256" key="9">
    <source>
        <dbReference type="ARBA" id="ARBA00022878"/>
    </source>
</evidence>
<evidence type="ECO:0000256" key="1">
    <source>
        <dbReference type="ARBA" id="ARBA00001913"/>
    </source>
</evidence>
<dbReference type="Pfam" id="PF01557">
    <property type="entry name" value="FAA_hydrolase"/>
    <property type="match status" value="1"/>
</dbReference>
<evidence type="ECO:0000313" key="14">
    <source>
        <dbReference type="Proteomes" id="UP001209535"/>
    </source>
</evidence>
<dbReference type="InterPro" id="IPR036462">
    <property type="entry name" value="Fumarylacetoacetase_N_sf"/>
</dbReference>
<evidence type="ECO:0000256" key="4">
    <source>
        <dbReference type="ARBA" id="ARBA00012094"/>
    </source>
</evidence>
<dbReference type="InterPro" id="IPR011234">
    <property type="entry name" value="Fumarylacetoacetase-like_C"/>
</dbReference>
<evidence type="ECO:0000256" key="6">
    <source>
        <dbReference type="ARBA" id="ARBA00022801"/>
    </source>
</evidence>
<evidence type="ECO:0000256" key="2">
    <source>
        <dbReference type="ARBA" id="ARBA00001946"/>
    </source>
</evidence>
<dbReference type="NCBIfam" id="TIGR01266">
    <property type="entry name" value="fum_ac_acetase"/>
    <property type="match status" value="1"/>
</dbReference>
<keyword evidence="7" id="KW-0106">Calcium</keyword>
<dbReference type="Gene3D" id="3.90.850.10">
    <property type="entry name" value="Fumarylacetoacetase-like, C-terminal domain"/>
    <property type="match status" value="1"/>
</dbReference>
<dbReference type="PANTHER" id="PTHR43069:SF2">
    <property type="entry name" value="FUMARYLACETOACETASE"/>
    <property type="match status" value="1"/>
</dbReference>
<dbReference type="InterPro" id="IPR005959">
    <property type="entry name" value="Fumarylacetoacetase"/>
</dbReference>
<comment type="cofactor">
    <cofactor evidence="1">
        <name>Ca(2+)</name>
        <dbReference type="ChEBI" id="CHEBI:29108"/>
    </cofactor>
</comment>
<evidence type="ECO:0000256" key="3">
    <source>
        <dbReference type="ARBA" id="ARBA00004782"/>
    </source>
</evidence>
<comment type="cofactor">
    <cofactor evidence="2">
        <name>Mg(2+)</name>
        <dbReference type="ChEBI" id="CHEBI:18420"/>
    </cofactor>
</comment>
<dbReference type="InterPro" id="IPR015377">
    <property type="entry name" value="Fumarylacetoacetase_N"/>
</dbReference>
<dbReference type="PANTHER" id="PTHR43069">
    <property type="entry name" value="FUMARYLACETOACETASE"/>
    <property type="match status" value="1"/>
</dbReference>
<accession>A0ABT2X6L2</accession>
<protein>
    <recommendedName>
        <fullName evidence="4">fumarylacetoacetase</fullName>
        <ecNumber evidence="4">3.7.1.2</ecNumber>
    </recommendedName>
</protein>
<dbReference type="SUPFAM" id="SSF63433">
    <property type="entry name" value="Fumarylacetoacetate hydrolase, FAH, N-terminal domain"/>
    <property type="match status" value="1"/>
</dbReference>
<evidence type="ECO:0000256" key="7">
    <source>
        <dbReference type="ARBA" id="ARBA00022837"/>
    </source>
</evidence>
<dbReference type="EMBL" id="JAOVQO010000016">
    <property type="protein sequence ID" value="MCU9849569.1"/>
    <property type="molecule type" value="Genomic_DNA"/>
</dbReference>
<dbReference type="Gene3D" id="2.30.30.230">
    <property type="entry name" value="Fumarylacetoacetase, N-terminal domain"/>
    <property type="match status" value="1"/>
</dbReference>
<feature type="domain" description="Fumarylacetoacetase-like C-terminal" evidence="11">
    <location>
        <begin position="125"/>
        <end position="392"/>
    </location>
</feature>
<organism evidence="13 14">
    <name type="scientific">Albidovulum salinarum</name>
    <dbReference type="NCBI Taxonomy" id="2984153"/>
    <lineage>
        <taxon>Bacteria</taxon>
        <taxon>Pseudomonadati</taxon>
        <taxon>Pseudomonadota</taxon>
        <taxon>Alphaproteobacteria</taxon>
        <taxon>Rhodobacterales</taxon>
        <taxon>Paracoccaceae</taxon>
        <taxon>Albidovulum</taxon>
    </lineage>
</organism>
<gene>
    <name evidence="13" type="primary">fahA</name>
    <name evidence="13" type="ORF">OEZ60_16335</name>
</gene>
<name>A0ABT2X6L2_9RHOB</name>
<evidence type="ECO:0000259" key="12">
    <source>
        <dbReference type="Pfam" id="PF09298"/>
    </source>
</evidence>
<sequence>MPLLKSWIDSANAPEGPFPLNNLPYGVFSTGAEEPRCGTAIGAMILDLTALEEEGILTAAEDPVLDVPFWNDFMELGPEIWESYRAKLQQLLSAEAPPETRALIEPHLVPMEAAELHLPFLVSEYTDFYAGRHHAENVGTMFRGPENALPPNWLSIPIGYNGRASSVVVSGTPVRRPWGQVKGPEDDLPRFAPSARFDIELELGAVVGQPSEGPVTVAEADRMIFGYVLLNDWSARDIQAWEYQPLGPFQAKATATTISPWIVTKAALAPFRVDTPDRDRPLLPYLQEPGPMLYDISLEVTLAPAGKTPTTIARTNYREMYYSAAQQLAHHTTCGCPMNVGDLLGSGTISGPAKDSRGSLLELTWGGKEPITLATGEIRRFIEDGDTLALTGGAEGDGYRIGFGRCAGMVLEALADPYAGSSSVKRGQ</sequence>
<evidence type="ECO:0000313" key="13">
    <source>
        <dbReference type="EMBL" id="MCU9849569.1"/>
    </source>
</evidence>
<keyword evidence="5" id="KW-0479">Metal-binding</keyword>
<reference evidence="13 14" key="1">
    <citation type="submission" date="2022-10" db="EMBL/GenBank/DDBJ databases">
        <title>Defluviimonas sp. nov., isolated from ocean surface sediments.</title>
        <authorList>
            <person name="He W."/>
            <person name="Wang L."/>
            <person name="Zhang D.-F."/>
        </authorList>
    </citation>
    <scope>NUCLEOTIDE SEQUENCE [LARGE SCALE GENOMIC DNA]</scope>
    <source>
        <strain evidence="13 14">WL0024</strain>
    </source>
</reference>
<proteinExistence type="predicted"/>
<dbReference type="RefSeq" id="WP_263338418.1">
    <property type="nucleotide sequence ID" value="NZ_JAOVQO010000016.1"/>
</dbReference>
<keyword evidence="10" id="KW-0585">Phenylalanine catabolism</keyword>
<keyword evidence="8" id="KW-0460">Magnesium</keyword>
<dbReference type="Pfam" id="PF09298">
    <property type="entry name" value="FAA_hydrolase_N"/>
    <property type="match status" value="1"/>
</dbReference>
<comment type="pathway">
    <text evidence="3">Amino-acid degradation; L-phenylalanine degradation; acetoacetate and fumarate from L-phenylalanine: step 6/6.</text>
</comment>
<keyword evidence="9" id="KW-0828">Tyrosine catabolism</keyword>
<dbReference type="EC" id="3.7.1.2" evidence="4"/>
<evidence type="ECO:0000256" key="5">
    <source>
        <dbReference type="ARBA" id="ARBA00022723"/>
    </source>
</evidence>
<dbReference type="SUPFAM" id="SSF56529">
    <property type="entry name" value="FAH"/>
    <property type="match status" value="1"/>
</dbReference>
<keyword evidence="14" id="KW-1185">Reference proteome</keyword>
<evidence type="ECO:0000259" key="11">
    <source>
        <dbReference type="Pfam" id="PF01557"/>
    </source>
</evidence>
<feature type="domain" description="Fumarylacetoacetase N-terminal" evidence="12">
    <location>
        <begin position="21"/>
        <end position="119"/>
    </location>
</feature>